<evidence type="ECO:0000256" key="16">
    <source>
        <dbReference type="SAM" id="Phobius"/>
    </source>
</evidence>
<dbReference type="Gene3D" id="1.20.1550.10">
    <property type="entry name" value="DsbB-like"/>
    <property type="match status" value="1"/>
</dbReference>
<evidence type="ECO:0000256" key="6">
    <source>
        <dbReference type="ARBA" id="ARBA00022982"/>
    </source>
</evidence>
<evidence type="ECO:0000256" key="3">
    <source>
        <dbReference type="ARBA" id="ARBA00022475"/>
    </source>
</evidence>
<evidence type="ECO:0000313" key="17">
    <source>
        <dbReference type="EMBL" id="OCR90718.1"/>
    </source>
</evidence>
<evidence type="ECO:0000256" key="15">
    <source>
        <dbReference type="ARBA" id="ARBA00039389"/>
    </source>
</evidence>
<keyword evidence="7 16" id="KW-1133">Transmembrane helix</keyword>
<dbReference type="InterPro" id="IPR023380">
    <property type="entry name" value="DsbB-like_sf"/>
</dbReference>
<evidence type="ECO:0000256" key="7">
    <source>
        <dbReference type="ARBA" id="ARBA00022989"/>
    </source>
</evidence>
<feature type="transmembrane region" description="Helical" evidence="16">
    <location>
        <begin position="186"/>
        <end position="210"/>
    </location>
</feature>
<keyword evidence="4" id="KW-0997">Cell inner membrane</keyword>
<feature type="transmembrane region" description="Helical" evidence="16">
    <location>
        <begin position="56"/>
        <end position="74"/>
    </location>
</feature>
<evidence type="ECO:0000256" key="1">
    <source>
        <dbReference type="ARBA" id="ARBA00004429"/>
    </source>
</evidence>
<protein>
    <recommendedName>
        <fullName evidence="15">Putative protein-disulfide oxidoreductase DsbI</fullName>
    </recommendedName>
</protein>
<gene>
    <name evidence="17" type="ORF">CFT12S02225_04310</name>
</gene>
<dbReference type="Proteomes" id="UP000093100">
    <property type="component" value="Unassembled WGS sequence"/>
</dbReference>
<dbReference type="RefSeq" id="WP_058909065.1">
    <property type="nucleotide sequence ID" value="NZ_CP027287.1"/>
</dbReference>
<keyword evidence="5 16" id="KW-0812">Transmembrane</keyword>
<evidence type="ECO:0000256" key="12">
    <source>
        <dbReference type="ARBA" id="ARBA00037310"/>
    </source>
</evidence>
<evidence type="ECO:0000256" key="9">
    <source>
        <dbReference type="ARBA" id="ARBA00023136"/>
    </source>
</evidence>
<dbReference type="PANTHER" id="PTHR36570">
    <property type="entry name" value="DISULFIDE BOND FORMATION PROTEIN B"/>
    <property type="match status" value="1"/>
</dbReference>
<evidence type="ECO:0000256" key="10">
    <source>
        <dbReference type="ARBA" id="ARBA00023157"/>
    </source>
</evidence>
<keyword evidence="11" id="KW-0676">Redox-active center</keyword>
<dbReference type="NCBIfam" id="NF003304">
    <property type="entry name" value="PRK04307.1"/>
    <property type="match status" value="1"/>
</dbReference>
<evidence type="ECO:0000256" key="4">
    <source>
        <dbReference type="ARBA" id="ARBA00022519"/>
    </source>
</evidence>
<comment type="similarity">
    <text evidence="13">Belongs to the DsbB family. DsbI subfamily.</text>
</comment>
<accession>A0AAX0HBI9</accession>
<keyword evidence="10" id="KW-1015">Disulfide bond</keyword>
<comment type="subcellular location">
    <subcellularLocation>
        <location evidence="1">Cell inner membrane</location>
        <topology evidence="1">Multi-pass membrane protein</topology>
    </subcellularLocation>
</comment>
<keyword evidence="3" id="KW-1003">Cell membrane</keyword>
<dbReference type="Pfam" id="PF02600">
    <property type="entry name" value="DsbB"/>
    <property type="match status" value="1"/>
</dbReference>
<comment type="caution">
    <text evidence="17">The sequence shown here is derived from an EMBL/GenBank/DDBJ whole genome shotgun (WGS) entry which is preliminary data.</text>
</comment>
<comment type="function">
    <text evidence="12">Required for disulfide bond formation in some proteins. Part of a redox system composed of DsbI and DsbL that mediates formation of an essential disulfide bond in AssT.</text>
</comment>
<keyword evidence="8" id="KW-0560">Oxidoreductase</keyword>
<dbReference type="GO" id="GO:0015035">
    <property type="term" value="F:protein-disulfide reductase activity"/>
    <property type="evidence" value="ECO:0007669"/>
    <property type="project" value="InterPro"/>
</dbReference>
<proteinExistence type="inferred from homology"/>
<keyword evidence="9 16" id="KW-0472">Membrane</keyword>
<name>A0AAX0HBI9_CAMFE</name>
<dbReference type="AlphaFoldDB" id="A0AAX0HBI9"/>
<feature type="transmembrane region" description="Helical" evidence="16">
    <location>
        <begin position="23"/>
        <end position="44"/>
    </location>
</feature>
<dbReference type="EMBL" id="LFLK01000004">
    <property type="protein sequence ID" value="OCR90718.1"/>
    <property type="molecule type" value="Genomic_DNA"/>
</dbReference>
<comment type="subunit">
    <text evidence="14">Interacts with DsbL.</text>
</comment>
<evidence type="ECO:0000256" key="5">
    <source>
        <dbReference type="ARBA" id="ARBA00022692"/>
    </source>
</evidence>
<dbReference type="InterPro" id="IPR003752">
    <property type="entry name" value="DiS_bond_form_DsbB/BdbC"/>
</dbReference>
<keyword evidence="6" id="KW-0249">Electron transport</keyword>
<keyword evidence="2" id="KW-0813">Transport</keyword>
<evidence type="ECO:0000256" key="13">
    <source>
        <dbReference type="ARBA" id="ARBA00038060"/>
    </source>
</evidence>
<evidence type="ECO:0000256" key="8">
    <source>
        <dbReference type="ARBA" id="ARBA00023002"/>
    </source>
</evidence>
<sequence>MEFFKDLKSDPIGKIASLQDERAIWIIMAAAMGGLVIVAHSLFQNYVYMAPCEQCVYIRFSMLVMAFGGAIAAINPKNIILKIIGYVLGFYGAIIGMMYSLKLNSIHHAVHSEDPFGVQGCSAEPSFPFGLPLDIWAPDWFKPTGDCGYDNPIVPDDVTLSWLQQWFVDFYSEGWYLIPSLKFMNMAQACFIAYAVAFVLLCAMLICWIVKSKRAQ</sequence>
<dbReference type="GO" id="GO:0005886">
    <property type="term" value="C:plasma membrane"/>
    <property type="evidence" value="ECO:0007669"/>
    <property type="project" value="UniProtKB-SubCell"/>
</dbReference>
<evidence type="ECO:0000256" key="11">
    <source>
        <dbReference type="ARBA" id="ARBA00023284"/>
    </source>
</evidence>
<reference evidence="17 18" key="1">
    <citation type="journal article" date="2016" name="Genome Biol. Evol.">
        <title>Comparative Genomics of Campylobacter fetus from Reptiles and Mammals Reveals Divergent Evolution in Host-Associated Lineages.</title>
        <authorList>
            <person name="Gilbert M.J."/>
            <person name="Miller W.G."/>
            <person name="Yee E."/>
            <person name="Zomer A.L."/>
            <person name="van der Graaf-van Bloois L."/>
            <person name="Fitzgerald C."/>
            <person name="Forbes K.J."/>
            <person name="Meric G."/>
            <person name="Sheppard S.K."/>
            <person name="Wagenaar J.A."/>
            <person name="Duim B."/>
        </authorList>
    </citation>
    <scope>NUCLEOTIDE SEQUENCE [LARGE SCALE GENOMIC DNA]</scope>
    <source>
        <strain evidence="17 18">12S02225-3</strain>
    </source>
</reference>
<evidence type="ECO:0000256" key="2">
    <source>
        <dbReference type="ARBA" id="ARBA00022448"/>
    </source>
</evidence>
<organism evidence="17 18">
    <name type="scientific">Campylobacter fetus subsp. testudinum</name>
    <dbReference type="NCBI Taxonomy" id="1507806"/>
    <lineage>
        <taxon>Bacteria</taxon>
        <taxon>Pseudomonadati</taxon>
        <taxon>Campylobacterota</taxon>
        <taxon>Epsilonproteobacteria</taxon>
        <taxon>Campylobacterales</taxon>
        <taxon>Campylobacteraceae</taxon>
        <taxon>Campylobacter</taxon>
    </lineage>
</organism>
<feature type="transmembrane region" description="Helical" evidence="16">
    <location>
        <begin position="83"/>
        <end position="101"/>
    </location>
</feature>
<dbReference type="PANTHER" id="PTHR36570:SF1">
    <property type="entry name" value="PROTEIN-DISULFIDE OXIDOREDUCTASE DSBI"/>
    <property type="match status" value="1"/>
</dbReference>
<dbReference type="InterPro" id="IPR050183">
    <property type="entry name" value="DsbB"/>
</dbReference>
<evidence type="ECO:0000313" key="18">
    <source>
        <dbReference type="Proteomes" id="UP000093100"/>
    </source>
</evidence>
<dbReference type="SUPFAM" id="SSF158442">
    <property type="entry name" value="DsbB-like"/>
    <property type="match status" value="1"/>
</dbReference>
<evidence type="ECO:0000256" key="14">
    <source>
        <dbReference type="ARBA" id="ARBA00038526"/>
    </source>
</evidence>
<dbReference type="GO" id="GO:0006457">
    <property type="term" value="P:protein folding"/>
    <property type="evidence" value="ECO:0007669"/>
    <property type="project" value="InterPro"/>
</dbReference>